<feature type="domain" description="Histidine kinase" evidence="11">
    <location>
        <begin position="603"/>
        <end position="801"/>
    </location>
</feature>
<dbReference type="Pfam" id="PF02518">
    <property type="entry name" value="HATPase_c"/>
    <property type="match status" value="1"/>
</dbReference>
<feature type="coiled-coil region" evidence="8">
    <location>
        <begin position="452"/>
        <end position="479"/>
    </location>
</feature>
<dbReference type="SMART" id="SM00028">
    <property type="entry name" value="TPR"/>
    <property type="match status" value="3"/>
</dbReference>
<protein>
    <recommendedName>
        <fullName evidence="2">histidine kinase</fullName>
        <ecNumber evidence="2">2.7.13.3</ecNumber>
    </recommendedName>
</protein>
<evidence type="ECO:0000256" key="2">
    <source>
        <dbReference type="ARBA" id="ARBA00012438"/>
    </source>
</evidence>
<dbReference type="Gene3D" id="3.30.450.20">
    <property type="entry name" value="PAS domain"/>
    <property type="match status" value="1"/>
</dbReference>
<keyword evidence="5" id="KW-0547">Nucleotide-binding</keyword>
<dbReference type="Proteomes" id="UP000613030">
    <property type="component" value="Unassembled WGS sequence"/>
</dbReference>
<proteinExistence type="predicted"/>
<evidence type="ECO:0000256" key="9">
    <source>
        <dbReference type="SAM" id="Phobius"/>
    </source>
</evidence>
<keyword evidence="10" id="KW-0732">Signal</keyword>
<dbReference type="EC" id="2.7.13.3" evidence="2"/>
<dbReference type="Gene3D" id="1.25.40.10">
    <property type="entry name" value="Tetratricopeptide repeat domain"/>
    <property type="match status" value="2"/>
</dbReference>
<keyword evidence="9" id="KW-0472">Membrane</keyword>
<keyword evidence="6" id="KW-0418">Kinase</keyword>
<evidence type="ECO:0000256" key="7">
    <source>
        <dbReference type="ARBA" id="ARBA00022840"/>
    </source>
</evidence>
<evidence type="ECO:0000256" key="6">
    <source>
        <dbReference type="ARBA" id="ARBA00022777"/>
    </source>
</evidence>
<keyword evidence="9" id="KW-1133">Transmembrane helix</keyword>
<keyword evidence="8" id="KW-0175">Coiled coil</keyword>
<dbReference type="SUPFAM" id="SSF55874">
    <property type="entry name" value="ATPase domain of HSP90 chaperone/DNA topoisomerase II/histidine kinase"/>
    <property type="match status" value="1"/>
</dbReference>
<sequence>MANLRPSLFVLLWMICASAAGQYFPGASPLDQKLLPGLLAELKTAPPTKHRVQTLLQVASLYLYRTKPHFDSTLYFLDQAGVLAQRLKDKEGFQEQVLLRANVHFERKEFEKPKKLIALTSDTAKIKLVMRIGDYYWSPVAYRNSPQDLPLLDSALKYCEWAFNMSVLHRQPDKTQQAAERIWYISYLYTKFGKLDRAQQVFNDFLKNHGSAPGYSRAAMYMELAANARSRSDFGEAIAYCIQAQQNLTDSPYDRYRTFLQLGQMYGAVKEWEKSIDAYKSALANLSKAYTKKESDNWTIINRIIRYQNVLGRNKESDAYFRQCAQAFPREARQDSMYYFATLGENLRADKDYAQAENYLLRAIELIPPYYNTVLAEGEMYLNIIRFYVEWEKFDKAGEYVSRLRKIHRYEPTEYWSGIHLLEYKIDSAKGAFLPAMRNYLRGKHIEDSLEAKSKMAEYRNLEVKYQTEKKEAALLLREKDIQLLNQNADLLHQRVIVSEQESKLKEIELDGARLAAQKKEADLELKDQNIQFLNEQAKLQEAELAQQGVIRNIIVVFIVLVTTIAVLLFRQFKAKQNSEKLIAQKNTLLQHLVDEKNWLLKEMHHRVKNNLQTIVSLLESQSAFLKNSEALSAIQDSQHRVHAMSLIHQKLYRSDNMTTINMAEYLPELVRYLDKSFDLGRYIHFQIHVNEIYLDVSKVIPLGLIVNEAVTNAIKYAFARSLEGNIISLSLTADEHKKVSLTISDNGMGLPADFQSHRQAGLGIKLMRGLTEDIEGQFSIHSDGGVIVRIVFGADYPLSATTGVGRESQKLVQV</sequence>
<dbReference type="SUPFAM" id="SSF48452">
    <property type="entry name" value="TPR-like"/>
    <property type="match status" value="1"/>
</dbReference>
<keyword evidence="7 12" id="KW-0067">ATP-binding</keyword>
<evidence type="ECO:0000259" key="11">
    <source>
        <dbReference type="PROSITE" id="PS50109"/>
    </source>
</evidence>
<evidence type="ECO:0000256" key="1">
    <source>
        <dbReference type="ARBA" id="ARBA00000085"/>
    </source>
</evidence>
<name>A0ABS1KUD6_9BACT</name>
<comment type="catalytic activity">
    <reaction evidence="1">
        <text>ATP + protein L-histidine = ADP + protein N-phospho-L-histidine.</text>
        <dbReference type="EC" id="2.7.13.3"/>
    </reaction>
</comment>
<evidence type="ECO:0000256" key="4">
    <source>
        <dbReference type="ARBA" id="ARBA00022679"/>
    </source>
</evidence>
<keyword evidence="13" id="KW-1185">Reference proteome</keyword>
<accession>A0ABS1KUD6</accession>
<evidence type="ECO:0000313" key="13">
    <source>
        <dbReference type="Proteomes" id="UP000613030"/>
    </source>
</evidence>
<gene>
    <name evidence="12" type="ORF">JI741_17525</name>
</gene>
<dbReference type="GO" id="GO:0005524">
    <property type="term" value="F:ATP binding"/>
    <property type="evidence" value="ECO:0007669"/>
    <property type="project" value="UniProtKB-KW"/>
</dbReference>
<evidence type="ECO:0000256" key="5">
    <source>
        <dbReference type="ARBA" id="ARBA00022741"/>
    </source>
</evidence>
<organism evidence="12 13">
    <name type="scientific">Chryseolinea lacunae</name>
    <dbReference type="NCBI Taxonomy" id="2801331"/>
    <lineage>
        <taxon>Bacteria</taxon>
        <taxon>Pseudomonadati</taxon>
        <taxon>Bacteroidota</taxon>
        <taxon>Cytophagia</taxon>
        <taxon>Cytophagales</taxon>
        <taxon>Fulvivirgaceae</taxon>
        <taxon>Chryseolinea</taxon>
    </lineage>
</organism>
<evidence type="ECO:0000256" key="8">
    <source>
        <dbReference type="SAM" id="Coils"/>
    </source>
</evidence>
<dbReference type="SMART" id="SM00387">
    <property type="entry name" value="HATPase_c"/>
    <property type="match status" value="1"/>
</dbReference>
<dbReference type="InterPro" id="IPR005467">
    <property type="entry name" value="His_kinase_dom"/>
</dbReference>
<feature type="signal peptide" evidence="10">
    <location>
        <begin position="1"/>
        <end position="19"/>
    </location>
</feature>
<dbReference type="InterPro" id="IPR019734">
    <property type="entry name" value="TPR_rpt"/>
</dbReference>
<dbReference type="Gene3D" id="3.30.565.10">
    <property type="entry name" value="Histidine kinase-like ATPase, C-terminal domain"/>
    <property type="match status" value="1"/>
</dbReference>
<reference evidence="12 13" key="1">
    <citation type="submission" date="2021-01" db="EMBL/GenBank/DDBJ databases">
        <title>Chryseolinea sp. Jin1 Genome sequencing and assembly.</title>
        <authorList>
            <person name="Kim I."/>
        </authorList>
    </citation>
    <scope>NUCLEOTIDE SEQUENCE [LARGE SCALE GENOMIC DNA]</scope>
    <source>
        <strain evidence="12 13">Jin1</strain>
    </source>
</reference>
<feature type="coiled-coil region" evidence="8">
    <location>
        <begin position="517"/>
        <end position="544"/>
    </location>
</feature>
<keyword evidence="4" id="KW-0808">Transferase</keyword>
<dbReference type="InterPro" id="IPR003594">
    <property type="entry name" value="HATPase_dom"/>
</dbReference>
<dbReference type="RefSeq" id="WP_202011890.1">
    <property type="nucleotide sequence ID" value="NZ_JAERRB010000005.1"/>
</dbReference>
<feature type="chain" id="PRO_5046148603" description="histidine kinase" evidence="10">
    <location>
        <begin position="20"/>
        <end position="815"/>
    </location>
</feature>
<dbReference type="PROSITE" id="PS50109">
    <property type="entry name" value="HIS_KIN"/>
    <property type="match status" value="1"/>
</dbReference>
<evidence type="ECO:0000256" key="3">
    <source>
        <dbReference type="ARBA" id="ARBA00022553"/>
    </source>
</evidence>
<evidence type="ECO:0000313" key="12">
    <source>
        <dbReference type="EMBL" id="MBL0743034.1"/>
    </source>
</evidence>
<dbReference type="PANTHER" id="PTHR41523:SF8">
    <property type="entry name" value="ETHYLENE RESPONSE SENSOR PROTEIN"/>
    <property type="match status" value="1"/>
</dbReference>
<dbReference type="Pfam" id="PF07568">
    <property type="entry name" value="HisKA_2"/>
    <property type="match status" value="1"/>
</dbReference>
<dbReference type="PANTHER" id="PTHR41523">
    <property type="entry name" value="TWO-COMPONENT SYSTEM SENSOR PROTEIN"/>
    <property type="match status" value="1"/>
</dbReference>
<dbReference type="InterPro" id="IPR036890">
    <property type="entry name" value="HATPase_C_sf"/>
</dbReference>
<keyword evidence="3" id="KW-0597">Phosphoprotein</keyword>
<feature type="transmembrane region" description="Helical" evidence="9">
    <location>
        <begin position="550"/>
        <end position="570"/>
    </location>
</feature>
<dbReference type="InterPro" id="IPR011495">
    <property type="entry name" value="Sig_transdc_His_kin_sub2_dim/P"/>
</dbReference>
<keyword evidence="9" id="KW-0812">Transmembrane</keyword>
<evidence type="ECO:0000256" key="10">
    <source>
        <dbReference type="SAM" id="SignalP"/>
    </source>
</evidence>
<comment type="caution">
    <text evidence="12">The sequence shown here is derived from an EMBL/GenBank/DDBJ whole genome shotgun (WGS) entry which is preliminary data.</text>
</comment>
<dbReference type="InterPro" id="IPR011990">
    <property type="entry name" value="TPR-like_helical_dom_sf"/>
</dbReference>
<dbReference type="EMBL" id="JAERRB010000005">
    <property type="protein sequence ID" value="MBL0743034.1"/>
    <property type="molecule type" value="Genomic_DNA"/>
</dbReference>